<feature type="region of interest" description="Disordered" evidence="1">
    <location>
        <begin position="155"/>
        <end position="176"/>
    </location>
</feature>
<organism evidence="2 3">
    <name type="scientific">Hebeloma cylindrosporum</name>
    <dbReference type="NCBI Taxonomy" id="76867"/>
    <lineage>
        <taxon>Eukaryota</taxon>
        <taxon>Fungi</taxon>
        <taxon>Dikarya</taxon>
        <taxon>Basidiomycota</taxon>
        <taxon>Agaricomycotina</taxon>
        <taxon>Agaricomycetes</taxon>
        <taxon>Agaricomycetidae</taxon>
        <taxon>Agaricales</taxon>
        <taxon>Agaricineae</taxon>
        <taxon>Hymenogastraceae</taxon>
        <taxon>Hebeloma</taxon>
    </lineage>
</organism>
<evidence type="ECO:0000313" key="2">
    <source>
        <dbReference type="EMBL" id="KIM35211.1"/>
    </source>
</evidence>
<name>A0A0C3BV08_HEBCY</name>
<dbReference type="HOGENOM" id="CLU_1525340_0_0_1"/>
<proteinExistence type="predicted"/>
<dbReference type="Proteomes" id="UP000053424">
    <property type="component" value="Unassembled WGS sequence"/>
</dbReference>
<feature type="region of interest" description="Disordered" evidence="1">
    <location>
        <begin position="1"/>
        <end position="51"/>
    </location>
</feature>
<evidence type="ECO:0000313" key="3">
    <source>
        <dbReference type="Proteomes" id="UP000053424"/>
    </source>
</evidence>
<reference evidence="2 3" key="1">
    <citation type="submission" date="2014-04" db="EMBL/GenBank/DDBJ databases">
        <authorList>
            <consortium name="DOE Joint Genome Institute"/>
            <person name="Kuo A."/>
            <person name="Gay G."/>
            <person name="Dore J."/>
            <person name="Kohler A."/>
            <person name="Nagy L.G."/>
            <person name="Floudas D."/>
            <person name="Copeland A."/>
            <person name="Barry K.W."/>
            <person name="Cichocki N."/>
            <person name="Veneault-Fourrey C."/>
            <person name="LaButti K."/>
            <person name="Lindquist E.A."/>
            <person name="Lipzen A."/>
            <person name="Lundell T."/>
            <person name="Morin E."/>
            <person name="Murat C."/>
            <person name="Sun H."/>
            <person name="Tunlid A."/>
            <person name="Henrissat B."/>
            <person name="Grigoriev I.V."/>
            <person name="Hibbett D.S."/>
            <person name="Martin F."/>
            <person name="Nordberg H.P."/>
            <person name="Cantor M.N."/>
            <person name="Hua S.X."/>
        </authorList>
    </citation>
    <scope>NUCLEOTIDE SEQUENCE [LARGE SCALE GENOMIC DNA]</scope>
    <source>
        <strain evidence="3">h7</strain>
    </source>
</reference>
<accession>A0A0C3BV08</accession>
<keyword evidence="3" id="KW-1185">Reference proteome</keyword>
<reference evidence="3" key="2">
    <citation type="submission" date="2015-01" db="EMBL/GenBank/DDBJ databases">
        <title>Evolutionary Origins and Diversification of the Mycorrhizal Mutualists.</title>
        <authorList>
            <consortium name="DOE Joint Genome Institute"/>
            <consortium name="Mycorrhizal Genomics Consortium"/>
            <person name="Kohler A."/>
            <person name="Kuo A."/>
            <person name="Nagy L.G."/>
            <person name="Floudas D."/>
            <person name="Copeland A."/>
            <person name="Barry K.W."/>
            <person name="Cichocki N."/>
            <person name="Veneault-Fourrey C."/>
            <person name="LaButti K."/>
            <person name="Lindquist E.A."/>
            <person name="Lipzen A."/>
            <person name="Lundell T."/>
            <person name="Morin E."/>
            <person name="Murat C."/>
            <person name="Riley R."/>
            <person name="Ohm R."/>
            <person name="Sun H."/>
            <person name="Tunlid A."/>
            <person name="Henrissat B."/>
            <person name="Grigoriev I.V."/>
            <person name="Hibbett D.S."/>
            <person name="Martin F."/>
        </authorList>
    </citation>
    <scope>NUCLEOTIDE SEQUENCE [LARGE SCALE GENOMIC DNA]</scope>
    <source>
        <strain evidence="3">h7</strain>
    </source>
</reference>
<protein>
    <submittedName>
        <fullName evidence="2">Uncharacterized protein</fullName>
    </submittedName>
</protein>
<sequence length="176" mass="19791">MPRLARQPSAAAPERLQPYSHPSPTPEAPPGSNLPERESSPVPRNDYDSEDEDWLELMDESIHQSRYFSLSTRIDDDSRLSEPPAERLRCVACRQPIVVETLDIGNEPLLWWLAHCRHPLHLDCLASLDNPTVLAEPRDVQFMFIIPHQLQRESKGGHANCPSIAAPSHALKTPTP</sequence>
<dbReference type="AlphaFoldDB" id="A0A0C3BV08"/>
<dbReference type="EMBL" id="KN831827">
    <property type="protein sequence ID" value="KIM35211.1"/>
    <property type="molecule type" value="Genomic_DNA"/>
</dbReference>
<gene>
    <name evidence="2" type="ORF">M413DRAFT_14679</name>
</gene>
<evidence type="ECO:0000256" key="1">
    <source>
        <dbReference type="SAM" id="MobiDB-lite"/>
    </source>
</evidence>